<evidence type="ECO:0000313" key="2">
    <source>
        <dbReference type="EMBL" id="PIV00483.1"/>
    </source>
</evidence>
<reference evidence="3" key="1">
    <citation type="submission" date="2017-09" db="EMBL/GenBank/DDBJ databases">
        <title>Depth-based differentiation of microbial function through sediment-hosted aquifers and enrichment of novel symbionts in the deep terrestrial subsurface.</title>
        <authorList>
            <person name="Probst A.J."/>
            <person name="Ladd B."/>
            <person name="Jarett J.K."/>
            <person name="Geller-Mcgrath D.E."/>
            <person name="Sieber C.M.K."/>
            <person name="Emerson J.B."/>
            <person name="Anantharaman K."/>
            <person name="Thomas B.C."/>
            <person name="Malmstrom R."/>
            <person name="Stieglmeier M."/>
            <person name="Klingl A."/>
            <person name="Woyke T."/>
            <person name="Ryan C.M."/>
            <person name="Banfield J.F."/>
        </authorList>
    </citation>
    <scope>NUCLEOTIDE SEQUENCE [LARGE SCALE GENOMIC DNA]</scope>
</reference>
<evidence type="ECO:0000313" key="3">
    <source>
        <dbReference type="Proteomes" id="UP000229631"/>
    </source>
</evidence>
<proteinExistence type="predicted"/>
<dbReference type="Pfam" id="PF13480">
    <property type="entry name" value="Acetyltransf_6"/>
    <property type="match status" value="1"/>
</dbReference>
<dbReference type="AlphaFoldDB" id="A0A2M7BBJ8"/>
<evidence type="ECO:0000259" key="1">
    <source>
        <dbReference type="Pfam" id="PF13480"/>
    </source>
</evidence>
<organism evidence="2 3">
    <name type="scientific">Candidatus Shapirobacteria bacterium CG03_land_8_20_14_0_80_39_12</name>
    <dbReference type="NCBI Taxonomy" id="1974879"/>
    <lineage>
        <taxon>Bacteria</taxon>
        <taxon>Candidatus Shapironibacteriota</taxon>
    </lineage>
</organism>
<sequence>MANGNDEIIKDSNQVPGLDYFYSSFFNDETIAPCKKGENMLQLKQHDVFVRIETDLEICHQLFEEFSPKKSLFELWEFRYAFYLGDKCQPVFLIFERSGEPIGLLPLWYESDNDELRWFGSWWQEGNTFWINDKSLIPSIINLFPQKILLNAISVSPRMAKKLGFVADDPKYLLSLEEYPNIEVFLQKFNKKKRYNLCRDQKIILSYHPKTVINRFSDIENLFKLSIKRFADKDKSAFVRPERRKTFREIIKLAKEYEPRMITTEINGKIVGVDLAAIHKGIYYSLNGAYDLKRYPGLGNYTNFVLIQDAINLGAKAVDFLEVSYGWKEDWFKPIPLFQFKGYLDQGKSLMLGQ</sequence>
<dbReference type="InterPro" id="IPR038740">
    <property type="entry name" value="BioF2-like_GNAT_dom"/>
</dbReference>
<dbReference type="Gene3D" id="3.40.630.30">
    <property type="match status" value="1"/>
</dbReference>
<dbReference type="InterPro" id="IPR016181">
    <property type="entry name" value="Acyl_CoA_acyltransferase"/>
</dbReference>
<dbReference type="EMBL" id="PEVC01000052">
    <property type="protein sequence ID" value="PIV00483.1"/>
    <property type="molecule type" value="Genomic_DNA"/>
</dbReference>
<dbReference type="Proteomes" id="UP000229631">
    <property type="component" value="Unassembled WGS sequence"/>
</dbReference>
<protein>
    <recommendedName>
        <fullName evidence="1">BioF2-like acetyltransferase domain-containing protein</fullName>
    </recommendedName>
</protein>
<gene>
    <name evidence="2" type="ORF">COS54_02970</name>
</gene>
<accession>A0A2M7BBJ8</accession>
<name>A0A2M7BBJ8_9BACT</name>
<feature type="domain" description="BioF2-like acetyltransferase" evidence="1">
    <location>
        <begin position="193"/>
        <end position="329"/>
    </location>
</feature>
<comment type="caution">
    <text evidence="2">The sequence shown here is derived from an EMBL/GenBank/DDBJ whole genome shotgun (WGS) entry which is preliminary data.</text>
</comment>
<dbReference type="SUPFAM" id="SSF55729">
    <property type="entry name" value="Acyl-CoA N-acyltransferases (Nat)"/>
    <property type="match status" value="1"/>
</dbReference>